<dbReference type="PANTHER" id="PTHR37544">
    <property type="entry name" value="SPRAY-RELATED"/>
    <property type="match status" value="1"/>
</dbReference>
<feature type="transmembrane region" description="Helical" evidence="1">
    <location>
        <begin position="639"/>
        <end position="662"/>
    </location>
</feature>
<keyword evidence="2" id="KW-0732">Signal</keyword>
<sequence length="1188" mass="129564">MRAPVLCAVAVISLCLAGVLEFLAQKSQKEGGLALSSSMDEIPESVNIAYLYMPTTVAVLYSLLWTWIDLDVRRMQPWLELSRSHGASAEQSLLLNYPFEFLAFVPIKAWKQRHWPVFITGSVMMLIFWAITPLQGAIFGKQAVTVSRSAGMSFSAGFIPVAEQAAVLDASVLNAAYGMAWYEQELPEYATTDYALLPFSPINNASLGADETWTVNTTKFATNLDCWPSTVTTTIEAVQGGQYLFDNSQGCVQNISVSGGKEGSYNMQYIGYKGDARLDWHLANSECKSEFSHQFLAIVGQGSGTGVNATFANITAMFCEPSYTQQEVSITVDATTGRPLDKSLVELAAPSPLDNTTFNSSAFEFLLHAGFSSVVVPRDYPDNLVLNQYARLYKSNVSWPTTNMVGFAVGLQNGTMADFLNTTVIQQSYAAAHKLIFSSAITQLVSQDAAQLTRNGVVEYTAYGIIVSRPFSIAVETLLAVVAVLAVALLFAIVRSNSNLVSDPDSIASLFGKIQDQASLLSHLSVKDKLNEKSFHASIRNDRYHLENRDDADGPALQLLSSQMTPANGNNTGTTTIVSLTSNESIRPKELRTSVGIVFLLALAAAISVLAYLKHQELFLHGLTRPSQNFEVLQLLENYIPMVFSTMLEPFLTMLNRMICALQPYQDLLKGRRSAKTTIETKYETLPPQLVLWRAAKAGHYILVLLSLVVLLANVLAVGLGAIFDESSTSVFTSLNVTSLISPSLTRATVLPNGASTLSNSPYSDHFYMVQTNLSANTRLPAWIDTKFAYLPFADLGSKDNTSAQYNAVTRGIGIAATCSVLSMNNASLTHGVYRFNVTTDLGNQEFALVHKDTPSGNSTKCEPAMYIPYSEPQGRSAQELYTSLQQPSDSDQTEEASTFCESRMLLGWLRYDTAQPKRAPSSAFLACTTEMITAQFNITVDSAGRVIESHRTGQYDDITEVLGPNATSVLRSANILIGDRSRQSTGGVSMLAWHNDTLTRDWMNYYLKLETNSTDYVDPSKDLPDVASLIPSVETNYQRLGAALLGANPDLFASFGPGRTPPRLAATIVTQNTRIFMDNTAFTISMTILGIYLLVGIMLYARQRRILLPRMPSTIGSAVAFVAGSRAVKMYSGSEKKGQPAEKYSFGRYVGADGTAHLGIELDPYVVLLDPKSTSLGGGKRRWGSNV</sequence>
<dbReference type="InterPro" id="IPR021840">
    <property type="entry name" value="DUF3433"/>
</dbReference>
<feature type="transmembrane region" description="Helical" evidence="1">
    <location>
        <begin position="471"/>
        <end position="494"/>
    </location>
</feature>
<feature type="chain" id="PRO_5046185365" evidence="2">
    <location>
        <begin position="18"/>
        <end position="1188"/>
    </location>
</feature>
<reference evidence="3 4" key="1">
    <citation type="journal article" date="2024" name="IMA Fungus">
        <title>IMA Genome - F19 : A genome assembly and annotation guide to empower mycologists, including annotated draft genome sequences of Ceratocystis pirilliformis, Diaporthe australafricana, Fusarium ophioides, Paecilomyces lecythidis, and Sporothrix stenoceras.</title>
        <authorList>
            <person name="Aylward J."/>
            <person name="Wilson A.M."/>
            <person name="Visagie C.M."/>
            <person name="Spraker J."/>
            <person name="Barnes I."/>
            <person name="Buitendag C."/>
            <person name="Ceriani C."/>
            <person name="Del Mar Angel L."/>
            <person name="du Plessis D."/>
            <person name="Fuchs T."/>
            <person name="Gasser K."/>
            <person name="Kramer D."/>
            <person name="Li W."/>
            <person name="Munsamy K."/>
            <person name="Piso A."/>
            <person name="Price J.L."/>
            <person name="Sonnekus B."/>
            <person name="Thomas C."/>
            <person name="van der Nest A."/>
            <person name="van Dijk A."/>
            <person name="van Heerden A."/>
            <person name="van Vuuren N."/>
            <person name="Yilmaz N."/>
            <person name="Duong T.A."/>
            <person name="van der Merwe N.A."/>
            <person name="Wingfield M.J."/>
            <person name="Wingfield B.D."/>
        </authorList>
    </citation>
    <scope>NUCLEOTIDE SEQUENCE [LARGE SCALE GENOMIC DNA]</scope>
    <source>
        <strain evidence="3 4">CMW 18300</strain>
    </source>
</reference>
<evidence type="ECO:0000256" key="2">
    <source>
        <dbReference type="SAM" id="SignalP"/>
    </source>
</evidence>
<feature type="signal peptide" evidence="2">
    <location>
        <begin position="1"/>
        <end position="17"/>
    </location>
</feature>
<feature type="transmembrane region" description="Helical" evidence="1">
    <location>
        <begin position="595"/>
        <end position="613"/>
    </location>
</feature>
<evidence type="ECO:0000313" key="4">
    <source>
        <dbReference type="Proteomes" id="UP001583177"/>
    </source>
</evidence>
<feature type="transmembrane region" description="Helical" evidence="1">
    <location>
        <begin position="117"/>
        <end position="139"/>
    </location>
</feature>
<proteinExistence type="predicted"/>
<feature type="transmembrane region" description="Helical" evidence="1">
    <location>
        <begin position="1082"/>
        <end position="1102"/>
    </location>
</feature>
<dbReference type="Pfam" id="PF11915">
    <property type="entry name" value="DUF3433"/>
    <property type="match status" value="2"/>
</dbReference>
<keyword evidence="1" id="KW-0472">Membrane</keyword>
<dbReference type="PANTHER" id="PTHR37544:SF3">
    <property type="entry name" value="SPRAY"/>
    <property type="match status" value="1"/>
</dbReference>
<comment type="caution">
    <text evidence="3">The sequence shown here is derived from an EMBL/GenBank/DDBJ whole genome shotgun (WGS) entry which is preliminary data.</text>
</comment>
<name>A0ABR3WY86_9PEZI</name>
<organism evidence="3 4">
    <name type="scientific">Diaporthe australafricana</name>
    <dbReference type="NCBI Taxonomy" id="127596"/>
    <lineage>
        <taxon>Eukaryota</taxon>
        <taxon>Fungi</taxon>
        <taxon>Dikarya</taxon>
        <taxon>Ascomycota</taxon>
        <taxon>Pezizomycotina</taxon>
        <taxon>Sordariomycetes</taxon>
        <taxon>Sordariomycetidae</taxon>
        <taxon>Diaporthales</taxon>
        <taxon>Diaporthaceae</taxon>
        <taxon>Diaporthe</taxon>
    </lineage>
</organism>
<feature type="transmembrane region" description="Helical" evidence="1">
    <location>
        <begin position="701"/>
        <end position="724"/>
    </location>
</feature>
<keyword evidence="1" id="KW-0812">Transmembrane</keyword>
<keyword evidence="4" id="KW-1185">Reference proteome</keyword>
<dbReference type="Proteomes" id="UP001583177">
    <property type="component" value="Unassembled WGS sequence"/>
</dbReference>
<gene>
    <name evidence="3" type="ORF">Daus18300_006018</name>
</gene>
<dbReference type="EMBL" id="JAWRVE010000046">
    <property type="protein sequence ID" value="KAL1868294.1"/>
    <property type="molecule type" value="Genomic_DNA"/>
</dbReference>
<accession>A0ABR3WY86</accession>
<feature type="transmembrane region" description="Helical" evidence="1">
    <location>
        <begin position="48"/>
        <end position="68"/>
    </location>
</feature>
<protein>
    <submittedName>
        <fullName evidence="3">Uncharacterized protein</fullName>
    </submittedName>
</protein>
<keyword evidence="1" id="KW-1133">Transmembrane helix</keyword>
<evidence type="ECO:0000313" key="3">
    <source>
        <dbReference type="EMBL" id="KAL1868294.1"/>
    </source>
</evidence>
<evidence type="ECO:0000256" key="1">
    <source>
        <dbReference type="SAM" id="Phobius"/>
    </source>
</evidence>